<dbReference type="RefSeq" id="WP_153343178.1">
    <property type="nucleotide sequence ID" value="NZ_WIVE01000022.1"/>
</dbReference>
<evidence type="ECO:0000256" key="1">
    <source>
        <dbReference type="ARBA" id="ARBA00022737"/>
    </source>
</evidence>
<evidence type="ECO:0000313" key="4">
    <source>
        <dbReference type="EMBL" id="MQX36567.1"/>
    </source>
</evidence>
<dbReference type="InterPro" id="IPR051012">
    <property type="entry name" value="CellSynth/LPSAsmb/PSIAsmb"/>
</dbReference>
<gene>
    <name evidence="4" type="ORF">GHC57_08565</name>
</gene>
<organism evidence="4 5">
    <name type="scientific">Roseospira navarrensis</name>
    <dbReference type="NCBI Taxonomy" id="140058"/>
    <lineage>
        <taxon>Bacteria</taxon>
        <taxon>Pseudomonadati</taxon>
        <taxon>Pseudomonadota</taxon>
        <taxon>Alphaproteobacteria</taxon>
        <taxon>Rhodospirillales</taxon>
        <taxon>Rhodospirillaceae</taxon>
        <taxon>Roseospira</taxon>
    </lineage>
</organism>
<name>A0A7X1ZDY7_9PROT</name>
<keyword evidence="5" id="KW-1185">Reference proteome</keyword>
<dbReference type="Proteomes" id="UP000434582">
    <property type="component" value="Unassembled WGS sequence"/>
</dbReference>
<dbReference type="InterPro" id="IPR011990">
    <property type="entry name" value="TPR-like_helical_dom_sf"/>
</dbReference>
<keyword evidence="1" id="KW-0677">Repeat</keyword>
<keyword evidence="2" id="KW-0802">TPR repeat</keyword>
<evidence type="ECO:0008006" key="6">
    <source>
        <dbReference type="Google" id="ProtNLM"/>
    </source>
</evidence>
<accession>A0A7X1ZDY7</accession>
<evidence type="ECO:0000256" key="3">
    <source>
        <dbReference type="SAM" id="MobiDB-lite"/>
    </source>
</evidence>
<dbReference type="Gene3D" id="3.40.50.2000">
    <property type="entry name" value="Glycogen Phosphorylase B"/>
    <property type="match status" value="1"/>
</dbReference>
<dbReference type="EMBL" id="WIVE01000022">
    <property type="protein sequence ID" value="MQX36567.1"/>
    <property type="molecule type" value="Genomic_DNA"/>
</dbReference>
<dbReference type="PANTHER" id="PTHR45586:SF1">
    <property type="entry name" value="LIPOPOLYSACCHARIDE ASSEMBLY PROTEIN B"/>
    <property type="match status" value="1"/>
</dbReference>
<sequence>MARARTLFRAGQDEAVLALGVVADRMPDGPDKGQVMRLIGLAALRLNDTDEARRWLAPACDLLGADDTAATIALGGACLGAGALEQAEAAFRDALGRTPMAVGAAIGLARTLETRGDAPGALSAWRRAMAALVALTPAQSDGWMLGLPASVTRPPLEDQARVAESAGDPAAAAALRHRLRAVFPDGEAAEAVAAPAAPAPGPADTGPLVEITGGQDPHDLMDRARDADAHGRPETALALVRDAGRLAVHAPGPPDDDRTALALEAAEFLRTRGETMQATALLDALLEHRPADPPVLHAHGVARRAAGDDGAALAAIEAVRDRLADTDHGPLLALWAVLLEDRDRLDEAAALSERAIAAAPGAPSSWQTLARVADHAGDTDRALAACHGALIRDPALAWAHDRIARVLESRNQLDPAMAHARRAVAVAEAADPDGPETRRARLALAHGLLKRGDWAEGWAAYEARPGVPLRPEIGVPAPAWTGDMLEARRLLIRSERTGLIDEVMGLRLAPAAVRRAGGVPVLEVDPRLMPLVARAEPDATVVAAADPPDPALHDPAIGAQAPVGSLARLIGPDPGAGVTAAPTLAADDAWAMALRASYLAEADARTILVGLCWAPQSARPRPDRLIPVEAWAPLASVPGVRFVPLRPDGSGADMERFTALAGIDVLTAADEGDAFRDDAPNEDGPGETSPSDPDDMDALAARIAAMDAVVTIDGLVAHLAGAMAVPSIVVLAHAADWRWGLEGPRSVWYPAVTLARQPVPGDWATPMHRTAAALGRYRAAALAGRAAE</sequence>
<proteinExistence type="predicted"/>
<dbReference type="OrthoDB" id="6193797at2"/>
<dbReference type="Gene3D" id="1.25.40.10">
    <property type="entry name" value="Tetratricopeptide repeat domain"/>
    <property type="match status" value="2"/>
</dbReference>
<dbReference type="PANTHER" id="PTHR45586">
    <property type="entry name" value="TPR REPEAT-CONTAINING PROTEIN PA4667"/>
    <property type="match status" value="1"/>
</dbReference>
<dbReference type="AlphaFoldDB" id="A0A7X1ZDY7"/>
<evidence type="ECO:0000256" key="2">
    <source>
        <dbReference type="ARBA" id="ARBA00022803"/>
    </source>
</evidence>
<feature type="region of interest" description="Disordered" evidence="3">
    <location>
        <begin position="674"/>
        <end position="695"/>
    </location>
</feature>
<dbReference type="SUPFAM" id="SSF48452">
    <property type="entry name" value="TPR-like"/>
    <property type="match status" value="2"/>
</dbReference>
<dbReference type="SUPFAM" id="SSF53756">
    <property type="entry name" value="UDP-Glycosyltransferase/glycogen phosphorylase"/>
    <property type="match status" value="1"/>
</dbReference>
<protein>
    <recommendedName>
        <fullName evidence="6">Tetratricopeptide repeat protein</fullName>
    </recommendedName>
</protein>
<reference evidence="4 5" key="1">
    <citation type="submission" date="2019-10" db="EMBL/GenBank/DDBJ databases">
        <title>Draft whole-genome sequence of the purple nonsulfur photosynthetic bacterium Roseospira navarrensis DSM 15114.</title>
        <authorList>
            <person name="Kyndt J.A."/>
            <person name="Meyer T.E."/>
        </authorList>
    </citation>
    <scope>NUCLEOTIDE SEQUENCE [LARGE SCALE GENOMIC DNA]</scope>
    <source>
        <strain evidence="4 5">DSM 15114</strain>
    </source>
</reference>
<evidence type="ECO:0000313" key="5">
    <source>
        <dbReference type="Proteomes" id="UP000434582"/>
    </source>
</evidence>
<comment type="caution">
    <text evidence="4">The sequence shown here is derived from an EMBL/GenBank/DDBJ whole genome shotgun (WGS) entry which is preliminary data.</text>
</comment>